<organism evidence="1 2">
    <name type="scientific">Candidatus Segetimicrobium genomatis</name>
    <dbReference type="NCBI Taxonomy" id="2569760"/>
    <lineage>
        <taxon>Bacteria</taxon>
        <taxon>Bacillati</taxon>
        <taxon>Candidatus Sysuimicrobiota</taxon>
        <taxon>Candidatus Sysuimicrobiia</taxon>
        <taxon>Candidatus Sysuimicrobiales</taxon>
        <taxon>Candidatus Segetimicrobiaceae</taxon>
        <taxon>Candidatus Segetimicrobium</taxon>
    </lineage>
</organism>
<dbReference type="Gene3D" id="3.40.50.12500">
    <property type="match status" value="1"/>
</dbReference>
<name>A0A537K2T2_9BACT</name>
<evidence type="ECO:0000313" key="2">
    <source>
        <dbReference type="Proteomes" id="UP000318509"/>
    </source>
</evidence>
<gene>
    <name evidence="1" type="ORF">E6H00_08675</name>
</gene>
<accession>A0A537K2T2</accession>
<evidence type="ECO:0000313" key="1">
    <source>
        <dbReference type="EMBL" id="TMI89816.1"/>
    </source>
</evidence>
<proteinExistence type="predicted"/>
<dbReference type="Proteomes" id="UP000318509">
    <property type="component" value="Unassembled WGS sequence"/>
</dbReference>
<reference evidence="1 2" key="1">
    <citation type="journal article" date="2019" name="Nat. Microbiol.">
        <title>Mediterranean grassland soil C-N compound turnover is dependent on rainfall and depth, and is mediated by genomically divergent microorganisms.</title>
        <authorList>
            <person name="Diamond S."/>
            <person name="Andeer P.F."/>
            <person name="Li Z."/>
            <person name="Crits-Christoph A."/>
            <person name="Burstein D."/>
            <person name="Anantharaman K."/>
            <person name="Lane K.R."/>
            <person name="Thomas B.C."/>
            <person name="Pan C."/>
            <person name="Northen T.R."/>
            <person name="Banfield J.F."/>
        </authorList>
    </citation>
    <scope>NUCLEOTIDE SEQUENCE [LARGE SCALE GENOMIC DNA]</scope>
    <source>
        <strain evidence="1">NP_3</strain>
    </source>
</reference>
<dbReference type="PIRSF" id="PIRSF015736">
    <property type="entry name" value="MI"/>
    <property type="match status" value="1"/>
</dbReference>
<dbReference type="InterPro" id="IPR026286">
    <property type="entry name" value="MaiA/AMDase"/>
</dbReference>
<comment type="caution">
    <text evidence="1">The sequence shown here is derived from an EMBL/GenBank/DDBJ whole genome shotgun (WGS) entry which is preliminary data.</text>
</comment>
<dbReference type="PANTHER" id="PTHR40267:SF1">
    <property type="entry name" value="BLR3294 PROTEIN"/>
    <property type="match status" value="1"/>
</dbReference>
<dbReference type="EMBL" id="VBAK01000118">
    <property type="protein sequence ID" value="TMI89816.1"/>
    <property type="molecule type" value="Genomic_DNA"/>
</dbReference>
<dbReference type="AlphaFoldDB" id="A0A537K2T2"/>
<dbReference type="PANTHER" id="PTHR40267">
    <property type="entry name" value="BLR3294 PROTEIN"/>
    <property type="match status" value="1"/>
</dbReference>
<evidence type="ECO:0008006" key="3">
    <source>
        <dbReference type="Google" id="ProtNLM"/>
    </source>
</evidence>
<dbReference type="Pfam" id="PF17645">
    <property type="entry name" value="Amdase"/>
    <property type="match status" value="1"/>
</dbReference>
<dbReference type="InterPro" id="IPR053714">
    <property type="entry name" value="Iso_Racemase_Enz_sf"/>
</dbReference>
<protein>
    <recommendedName>
        <fullName evidence="3">Asp/Glu/hydantoin racemase</fullName>
    </recommendedName>
</protein>
<sequence>MRPARIGMITPSSNTAIEPITTRIFAALGEAVTVHFTRIRVTHISLEPSSLDQFTAAAMTEAARLLADARVDVIAWNGTSGAWKGLQTDREIVDRIQSETGIPATTSTLDLLEACRRLGITRCGLATPYLPEVHEAIRRTLAAEDLEVVASAFLGITVNHEFAEVPLPRIEALLAEVALPAADGIAVVCTNFPAAAVVDRVEAATARPVVDTLAATAWRTLRLAGVRQPVRGFGQLLARP</sequence>